<reference evidence="14 15" key="1">
    <citation type="journal article" date="2018" name="New Phytol.">
        <title>Phylogenomics of Endogonaceae and evolution of mycorrhizas within Mucoromycota.</title>
        <authorList>
            <person name="Chang Y."/>
            <person name="Desiro A."/>
            <person name="Na H."/>
            <person name="Sandor L."/>
            <person name="Lipzen A."/>
            <person name="Clum A."/>
            <person name="Barry K."/>
            <person name="Grigoriev I.V."/>
            <person name="Martin F.M."/>
            <person name="Stajich J.E."/>
            <person name="Smith M.E."/>
            <person name="Bonito G."/>
            <person name="Spatafora J.W."/>
        </authorList>
    </citation>
    <scope>NUCLEOTIDE SEQUENCE [LARGE SCALE GENOMIC DNA]</scope>
    <source>
        <strain evidence="14 15">AD002</strain>
    </source>
</reference>
<accession>A0A433PFX7</accession>
<evidence type="ECO:0000313" key="14">
    <source>
        <dbReference type="EMBL" id="RUS16415.1"/>
    </source>
</evidence>
<dbReference type="GO" id="GO:0005737">
    <property type="term" value="C:cytoplasm"/>
    <property type="evidence" value="ECO:0007669"/>
    <property type="project" value="UniProtKB-SubCell"/>
</dbReference>
<dbReference type="InterPro" id="IPR029021">
    <property type="entry name" value="Prot-tyrosine_phosphatase-like"/>
</dbReference>
<dbReference type="PROSITE" id="PS50056">
    <property type="entry name" value="TYR_PHOSPHATASE_2"/>
    <property type="match status" value="1"/>
</dbReference>
<evidence type="ECO:0000256" key="6">
    <source>
        <dbReference type="ARBA" id="ARBA00022912"/>
    </source>
</evidence>
<dbReference type="PIRSF" id="PIRSF000941">
    <property type="entry name" value="DUSP12"/>
    <property type="match status" value="1"/>
</dbReference>
<dbReference type="SMART" id="SM00195">
    <property type="entry name" value="DSPc"/>
    <property type="match status" value="1"/>
</dbReference>
<dbReference type="InterPro" id="IPR016130">
    <property type="entry name" value="Tyr_Pase_AS"/>
</dbReference>
<protein>
    <submittedName>
        <fullName evidence="14">Protein-tyrosine phosphatase-like protein</fullName>
    </submittedName>
</protein>
<evidence type="ECO:0000256" key="10">
    <source>
        <dbReference type="ARBA" id="ARBA00051722"/>
    </source>
</evidence>
<comment type="catalytic activity">
    <reaction evidence="9">
        <text>O-phospho-L-threonyl-[protein] + H2O = L-threonyl-[protein] + phosphate</text>
        <dbReference type="Rhea" id="RHEA:47004"/>
        <dbReference type="Rhea" id="RHEA-COMP:11060"/>
        <dbReference type="Rhea" id="RHEA-COMP:11605"/>
        <dbReference type="ChEBI" id="CHEBI:15377"/>
        <dbReference type="ChEBI" id="CHEBI:30013"/>
        <dbReference type="ChEBI" id="CHEBI:43474"/>
        <dbReference type="ChEBI" id="CHEBI:61977"/>
        <dbReference type="EC" id="3.1.3.16"/>
    </reaction>
</comment>
<evidence type="ECO:0000256" key="9">
    <source>
        <dbReference type="ARBA" id="ARBA00048336"/>
    </source>
</evidence>
<dbReference type="CDD" id="cd14498">
    <property type="entry name" value="DSP"/>
    <property type="match status" value="1"/>
</dbReference>
<name>A0A433PFX7_9FUNG</name>
<dbReference type="InterPro" id="IPR016278">
    <property type="entry name" value="DUSP12"/>
</dbReference>
<dbReference type="AlphaFoldDB" id="A0A433PFX7"/>
<keyword evidence="7" id="KW-0539">Nucleus</keyword>
<dbReference type="SUPFAM" id="SSF52799">
    <property type="entry name" value="(Phosphotyrosine protein) phosphatases II"/>
    <property type="match status" value="1"/>
</dbReference>
<feature type="active site" description="Phosphocysteine intermediate" evidence="11">
    <location>
        <position position="122"/>
    </location>
</feature>
<evidence type="ECO:0000256" key="5">
    <source>
        <dbReference type="ARBA" id="ARBA00022801"/>
    </source>
</evidence>
<sequence>MDGLRHFPSCLGTMADEIVYPNIKGVRINAAGVAVRELSNEVIPGLYIGGYAASEDLNHLKENKITHILSLGSFTPVFPDQFSYKVIDIEDMPTENILQYFNETYEFTDTALKSGGHVLIHCIAGISRSATIVTAYLMRSQSMPVKQALAHLKAVRNVINPNSGFFTQLEIYQDFRYDVDTKHAAYRRFLMANMTDERRLNGYISNMTLASDPEKARQQTFATATQALLASSEQKIIRCKKCRRKLVHSDNIVEHQPGKGQTAFSYFKRDGNLSITEATTTNDPITMPNAPLNPLLAQLASQASTCSSYFIEPMEWIPGLDSEEIEGRINCPKCAAKLGSYNWAGAQCSCGRWIIPAFTIHRKQVDESRVTA</sequence>
<dbReference type="Pfam" id="PF00782">
    <property type="entry name" value="DSPc"/>
    <property type="match status" value="1"/>
</dbReference>
<feature type="domain" description="Tyrosine specific protein phosphatases" evidence="13">
    <location>
        <begin position="95"/>
        <end position="156"/>
    </location>
</feature>
<evidence type="ECO:0000259" key="13">
    <source>
        <dbReference type="PROSITE" id="PS50056"/>
    </source>
</evidence>
<dbReference type="GO" id="GO:0008138">
    <property type="term" value="F:protein tyrosine/serine/threonine phosphatase activity"/>
    <property type="evidence" value="ECO:0007669"/>
    <property type="project" value="InterPro"/>
</dbReference>
<evidence type="ECO:0000256" key="2">
    <source>
        <dbReference type="ARBA" id="ARBA00004496"/>
    </source>
</evidence>
<comment type="catalytic activity">
    <reaction evidence="10">
        <text>O-phospho-L-tyrosyl-[protein] + H2O = L-tyrosyl-[protein] + phosphate</text>
        <dbReference type="Rhea" id="RHEA:10684"/>
        <dbReference type="Rhea" id="RHEA-COMP:10136"/>
        <dbReference type="Rhea" id="RHEA-COMP:20101"/>
        <dbReference type="ChEBI" id="CHEBI:15377"/>
        <dbReference type="ChEBI" id="CHEBI:43474"/>
        <dbReference type="ChEBI" id="CHEBI:46858"/>
        <dbReference type="ChEBI" id="CHEBI:61978"/>
        <dbReference type="EC" id="3.1.3.48"/>
    </reaction>
</comment>
<dbReference type="GO" id="GO:0004725">
    <property type="term" value="F:protein tyrosine phosphatase activity"/>
    <property type="evidence" value="ECO:0007669"/>
    <property type="project" value="UniProtKB-EC"/>
</dbReference>
<evidence type="ECO:0000313" key="15">
    <source>
        <dbReference type="Proteomes" id="UP000274822"/>
    </source>
</evidence>
<dbReference type="InterPro" id="IPR020422">
    <property type="entry name" value="TYR_PHOSPHATASE_DUAL_dom"/>
</dbReference>
<dbReference type="GO" id="GO:0004722">
    <property type="term" value="F:protein serine/threonine phosphatase activity"/>
    <property type="evidence" value="ECO:0007669"/>
    <property type="project" value="UniProtKB-EC"/>
</dbReference>
<organism evidence="14 15">
    <name type="scientific">Jimgerdemannia flammicorona</name>
    <dbReference type="NCBI Taxonomy" id="994334"/>
    <lineage>
        <taxon>Eukaryota</taxon>
        <taxon>Fungi</taxon>
        <taxon>Fungi incertae sedis</taxon>
        <taxon>Mucoromycota</taxon>
        <taxon>Mucoromycotina</taxon>
        <taxon>Endogonomycetes</taxon>
        <taxon>Endogonales</taxon>
        <taxon>Endogonaceae</taxon>
        <taxon>Jimgerdemannia</taxon>
    </lineage>
</organism>
<feature type="domain" description="Tyrosine-protein phosphatase" evidence="12">
    <location>
        <begin position="37"/>
        <end position="178"/>
    </location>
</feature>
<evidence type="ECO:0000256" key="11">
    <source>
        <dbReference type="PIRSR" id="PIRSR000941-50"/>
    </source>
</evidence>
<evidence type="ECO:0000256" key="8">
    <source>
        <dbReference type="ARBA" id="ARBA00047761"/>
    </source>
</evidence>
<dbReference type="GO" id="GO:0005634">
    <property type="term" value="C:nucleus"/>
    <property type="evidence" value="ECO:0007669"/>
    <property type="project" value="UniProtKB-SubCell"/>
</dbReference>
<evidence type="ECO:0000256" key="4">
    <source>
        <dbReference type="ARBA" id="ARBA00022490"/>
    </source>
</evidence>
<comment type="caution">
    <text evidence="14">The sequence shown here is derived from an EMBL/GenBank/DDBJ whole genome shotgun (WGS) entry which is preliminary data.</text>
</comment>
<dbReference type="PANTHER" id="PTHR45848:SF4">
    <property type="entry name" value="DUAL SPECIFICITY PROTEIN PHOSPHATASE 12"/>
    <property type="match status" value="1"/>
</dbReference>
<keyword evidence="5" id="KW-0378">Hydrolase</keyword>
<comment type="similarity">
    <text evidence="3">Belongs to the protein-tyrosine phosphatase family. Non-receptor class dual specificity subfamily.</text>
</comment>
<dbReference type="PROSITE" id="PS50054">
    <property type="entry name" value="TYR_PHOSPHATASE_DUAL"/>
    <property type="match status" value="1"/>
</dbReference>
<keyword evidence="4" id="KW-0963">Cytoplasm</keyword>
<dbReference type="InterPro" id="IPR000387">
    <property type="entry name" value="Tyr_Pase_dom"/>
</dbReference>
<keyword evidence="6" id="KW-0904">Protein phosphatase</keyword>
<gene>
    <name evidence="14" type="ORF">BC938DRAFT_476582</name>
</gene>
<evidence type="ECO:0000259" key="12">
    <source>
        <dbReference type="PROSITE" id="PS50054"/>
    </source>
</evidence>
<dbReference type="EMBL" id="RBNJ01024295">
    <property type="protein sequence ID" value="RUS16415.1"/>
    <property type="molecule type" value="Genomic_DNA"/>
</dbReference>
<dbReference type="PROSITE" id="PS00383">
    <property type="entry name" value="TYR_PHOSPHATASE_1"/>
    <property type="match status" value="1"/>
</dbReference>
<comment type="subcellular location">
    <subcellularLocation>
        <location evidence="2">Cytoplasm</location>
    </subcellularLocation>
    <subcellularLocation>
        <location evidence="1">Nucleus</location>
    </subcellularLocation>
</comment>
<dbReference type="Gene3D" id="3.90.190.10">
    <property type="entry name" value="Protein tyrosine phosphatase superfamily"/>
    <property type="match status" value="1"/>
</dbReference>
<dbReference type="FunFam" id="3.90.190.10:FF:000056">
    <property type="entry name" value="Dual specificity phosphatase 12"/>
    <property type="match status" value="1"/>
</dbReference>
<dbReference type="InterPro" id="IPR000340">
    <property type="entry name" value="Dual-sp_phosphatase_cat-dom"/>
</dbReference>
<proteinExistence type="inferred from homology"/>
<dbReference type="Proteomes" id="UP000274822">
    <property type="component" value="Unassembled WGS sequence"/>
</dbReference>
<evidence type="ECO:0000256" key="3">
    <source>
        <dbReference type="ARBA" id="ARBA00008601"/>
    </source>
</evidence>
<keyword evidence="15" id="KW-1185">Reference proteome</keyword>
<evidence type="ECO:0000256" key="1">
    <source>
        <dbReference type="ARBA" id="ARBA00004123"/>
    </source>
</evidence>
<dbReference type="PANTHER" id="PTHR45848">
    <property type="entry name" value="DUAL SPECIFICITY PROTEIN PHOSPHATASE 12 FAMILY MEMBER"/>
    <property type="match status" value="1"/>
</dbReference>
<evidence type="ECO:0000256" key="7">
    <source>
        <dbReference type="ARBA" id="ARBA00023242"/>
    </source>
</evidence>
<comment type="catalytic activity">
    <reaction evidence="8">
        <text>O-phospho-L-seryl-[protein] + H2O = L-seryl-[protein] + phosphate</text>
        <dbReference type="Rhea" id="RHEA:20629"/>
        <dbReference type="Rhea" id="RHEA-COMP:9863"/>
        <dbReference type="Rhea" id="RHEA-COMP:11604"/>
        <dbReference type="ChEBI" id="CHEBI:15377"/>
        <dbReference type="ChEBI" id="CHEBI:29999"/>
        <dbReference type="ChEBI" id="CHEBI:43474"/>
        <dbReference type="ChEBI" id="CHEBI:83421"/>
        <dbReference type="EC" id="3.1.3.16"/>
    </reaction>
</comment>